<evidence type="ECO:0000259" key="4">
    <source>
        <dbReference type="Pfam" id="PF20147"/>
    </source>
</evidence>
<dbReference type="InterPro" id="IPR045379">
    <property type="entry name" value="Crinkler_N"/>
</dbReference>
<dbReference type="EMBL" id="AUPC02000045">
    <property type="protein sequence ID" value="POG76964.1"/>
    <property type="molecule type" value="Genomic_DNA"/>
</dbReference>
<reference evidence="5 6" key="1">
    <citation type="journal article" date="2013" name="Proc. Natl. Acad. Sci. U.S.A.">
        <title>Genome of an arbuscular mycorrhizal fungus provides insight into the oldest plant symbiosis.</title>
        <authorList>
            <person name="Tisserant E."/>
            <person name="Malbreil M."/>
            <person name="Kuo A."/>
            <person name="Kohler A."/>
            <person name="Symeonidi A."/>
            <person name="Balestrini R."/>
            <person name="Charron P."/>
            <person name="Duensing N."/>
            <person name="Frei Dit Frey N."/>
            <person name="Gianinazzi-Pearson V."/>
            <person name="Gilbert L.B."/>
            <person name="Handa Y."/>
            <person name="Herr J.R."/>
            <person name="Hijri M."/>
            <person name="Koul R."/>
            <person name="Kawaguchi M."/>
            <person name="Krajinski F."/>
            <person name="Lammers P.J."/>
            <person name="Masclaux F.G."/>
            <person name="Murat C."/>
            <person name="Morin E."/>
            <person name="Ndikumana S."/>
            <person name="Pagni M."/>
            <person name="Petitpierre D."/>
            <person name="Requena N."/>
            <person name="Rosikiewicz P."/>
            <person name="Riley R."/>
            <person name="Saito K."/>
            <person name="San Clemente H."/>
            <person name="Shapiro H."/>
            <person name="van Tuinen D."/>
            <person name="Becard G."/>
            <person name="Bonfante P."/>
            <person name="Paszkowski U."/>
            <person name="Shachar-Hill Y.Y."/>
            <person name="Tuskan G.A."/>
            <person name="Young P.W."/>
            <person name="Sanders I.R."/>
            <person name="Henrissat B."/>
            <person name="Rensing S.A."/>
            <person name="Grigoriev I.V."/>
            <person name="Corradi N."/>
            <person name="Roux C."/>
            <person name="Martin F."/>
        </authorList>
    </citation>
    <scope>NUCLEOTIDE SEQUENCE [LARGE SCALE GENOMIC DNA]</scope>
    <source>
        <strain evidence="5 6">DAOM 197198</strain>
    </source>
</reference>
<dbReference type="GO" id="GO:0005576">
    <property type="term" value="C:extracellular region"/>
    <property type="evidence" value="ECO:0007669"/>
    <property type="project" value="UniProtKB-SubCell"/>
</dbReference>
<dbReference type="AlphaFoldDB" id="A0A2P4QH57"/>
<organism evidence="5 6">
    <name type="scientific">Rhizophagus irregularis (strain DAOM 181602 / DAOM 197198 / MUCL 43194)</name>
    <name type="common">Arbuscular mycorrhizal fungus</name>
    <name type="synonym">Glomus intraradices</name>
    <dbReference type="NCBI Taxonomy" id="747089"/>
    <lineage>
        <taxon>Eukaryota</taxon>
        <taxon>Fungi</taxon>
        <taxon>Fungi incertae sedis</taxon>
        <taxon>Mucoromycota</taxon>
        <taxon>Glomeromycotina</taxon>
        <taxon>Glomeromycetes</taxon>
        <taxon>Glomerales</taxon>
        <taxon>Glomeraceae</taxon>
        <taxon>Rhizophagus</taxon>
    </lineage>
</organism>
<dbReference type="GO" id="GO:0043657">
    <property type="term" value="C:host cell"/>
    <property type="evidence" value="ECO:0007669"/>
    <property type="project" value="UniProtKB-SubCell"/>
</dbReference>
<comment type="caution">
    <text evidence="5">The sequence shown here is derived from an EMBL/GenBank/DDBJ whole genome shotgun (WGS) entry which is preliminary data.</text>
</comment>
<feature type="domain" description="Crinkler effector protein N-terminal" evidence="4">
    <location>
        <begin position="35"/>
        <end position="69"/>
    </location>
</feature>
<evidence type="ECO:0000256" key="1">
    <source>
        <dbReference type="ARBA" id="ARBA00004340"/>
    </source>
</evidence>
<evidence type="ECO:0000256" key="2">
    <source>
        <dbReference type="ARBA" id="ARBA00004613"/>
    </source>
</evidence>
<evidence type="ECO:0000313" key="6">
    <source>
        <dbReference type="Proteomes" id="UP000018888"/>
    </source>
</evidence>
<reference evidence="5 6" key="2">
    <citation type="journal article" date="2018" name="New Phytol.">
        <title>High intraspecific genome diversity in the model arbuscular mycorrhizal symbiont Rhizophagus irregularis.</title>
        <authorList>
            <person name="Chen E.C.H."/>
            <person name="Morin E."/>
            <person name="Beaudet D."/>
            <person name="Noel J."/>
            <person name="Yildirir G."/>
            <person name="Ndikumana S."/>
            <person name="Charron P."/>
            <person name="St-Onge C."/>
            <person name="Giorgi J."/>
            <person name="Kruger M."/>
            <person name="Marton T."/>
            <person name="Ropars J."/>
            <person name="Grigoriev I.V."/>
            <person name="Hainaut M."/>
            <person name="Henrissat B."/>
            <person name="Roux C."/>
            <person name="Martin F."/>
            <person name="Corradi N."/>
        </authorList>
    </citation>
    <scope>NUCLEOTIDE SEQUENCE [LARGE SCALE GENOMIC DNA]</scope>
    <source>
        <strain evidence="5 6">DAOM 197198</strain>
    </source>
</reference>
<name>A0A2P4QH57_RHIID</name>
<dbReference type="Pfam" id="PF20147">
    <property type="entry name" value="Crinkler"/>
    <property type="match status" value="1"/>
</dbReference>
<gene>
    <name evidence="5" type="ORF">GLOIN_2v1768440</name>
</gene>
<keyword evidence="6" id="KW-1185">Reference proteome</keyword>
<keyword evidence="3" id="KW-0964">Secreted</keyword>
<comment type="subcellular location">
    <subcellularLocation>
        <location evidence="1">Host cell</location>
    </subcellularLocation>
    <subcellularLocation>
        <location evidence="2">Secreted</location>
    </subcellularLocation>
</comment>
<sequence length="208" mass="23863">MKERDLVKILKDSGYHSEEWEEMDADDDDIITEESNGNSLVGDLKEAINVKKAPRFNDIAADELKLWKQQKRFRSTTPAGEHIHVLVEPPASTATSNREQELLDRIAVLEESLSKSVYGTYILPRNLGEQCSLKSSSYENTVISQRIIIWGYPLLSLTNQYTLLYTKTRTCWNSMVYYSDFFRFGRFFSLSALLVTAYGISQLKLEDV</sequence>
<evidence type="ECO:0000313" key="5">
    <source>
        <dbReference type="EMBL" id="POG76964.1"/>
    </source>
</evidence>
<proteinExistence type="predicted"/>
<protein>
    <recommendedName>
        <fullName evidence="4">Crinkler effector protein N-terminal domain-containing protein</fullName>
    </recommendedName>
</protein>
<dbReference type="Proteomes" id="UP000018888">
    <property type="component" value="Unassembled WGS sequence"/>
</dbReference>
<accession>A0A2P4QH57</accession>
<dbReference type="VEuPathDB" id="FungiDB:RhiirFUN_021755"/>
<evidence type="ECO:0000256" key="3">
    <source>
        <dbReference type="ARBA" id="ARBA00022525"/>
    </source>
</evidence>